<feature type="transmembrane region" description="Helical" evidence="1">
    <location>
        <begin position="42"/>
        <end position="68"/>
    </location>
</feature>
<accession>A0A1E8Q7K0</accession>
<feature type="transmembrane region" description="Helical" evidence="1">
    <location>
        <begin position="161"/>
        <end position="184"/>
    </location>
</feature>
<evidence type="ECO:0000256" key="1">
    <source>
        <dbReference type="SAM" id="Phobius"/>
    </source>
</evidence>
<name>A0A1E8Q7K0_9MYCO</name>
<keyword evidence="1" id="KW-0472">Membrane</keyword>
<keyword evidence="1" id="KW-1133">Transmembrane helix</keyword>
<gene>
    <name evidence="2" type="ORF">BEL07_09470</name>
</gene>
<proteinExistence type="predicted"/>
<feature type="transmembrane region" description="Helical" evidence="1">
    <location>
        <begin position="6"/>
        <end position="30"/>
    </location>
</feature>
<dbReference type="EMBL" id="MCHX01000017">
    <property type="protein sequence ID" value="OFJ54070.1"/>
    <property type="molecule type" value="Genomic_DNA"/>
</dbReference>
<sequence length="228" mass="24219">MLSLLLPLLGFAFLDSLNVLNVGVTTAVVYDSRINRRSPLPAGVSFIAGVGTATTTFGILTVLGLNFLSDRAEVDVTPAVRYWAQLVLGLVLIAIAAFSGRAGGAAPPEWALSAARRNPWLFGVVGLVIGFGQAPTAVPYLTALAMLSARNPLPVGWPAIVVGYCLLALLPSILVLTLAMVRTVRARRIQRTIVRAMTRYGPPVVRVLFAVVGTVLVVGALLHWRELV</sequence>
<feature type="transmembrane region" description="Helical" evidence="1">
    <location>
        <begin position="80"/>
        <end position="99"/>
    </location>
</feature>
<reference evidence="2 3" key="1">
    <citation type="submission" date="2016-09" db="EMBL/GenBank/DDBJ databases">
        <title>genome sequence of Mycobacterium sp. 739 SCH.</title>
        <authorList>
            <person name="Greninger A.L."/>
            <person name="Qin X."/>
            <person name="Jerome K."/>
            <person name="Vora S."/>
            <person name="Quinn K."/>
        </authorList>
    </citation>
    <scope>NUCLEOTIDE SEQUENCE [LARGE SCALE GENOMIC DNA]</scope>
    <source>
        <strain evidence="2 3">SCH</strain>
    </source>
</reference>
<keyword evidence="3" id="KW-1185">Reference proteome</keyword>
<keyword evidence="1" id="KW-0812">Transmembrane</keyword>
<protein>
    <recommendedName>
        <fullName evidence="4">GAP family protein</fullName>
    </recommendedName>
</protein>
<dbReference type="Pfam" id="PF11139">
    <property type="entry name" value="SfLAP"/>
    <property type="match status" value="1"/>
</dbReference>
<evidence type="ECO:0000313" key="2">
    <source>
        <dbReference type="EMBL" id="OFJ54070.1"/>
    </source>
</evidence>
<evidence type="ECO:0000313" key="3">
    <source>
        <dbReference type="Proteomes" id="UP000178953"/>
    </source>
</evidence>
<organism evidence="2 3">
    <name type="scientific">Mycolicibacterium grossiae</name>
    <dbReference type="NCBI Taxonomy" id="1552759"/>
    <lineage>
        <taxon>Bacteria</taxon>
        <taxon>Bacillati</taxon>
        <taxon>Actinomycetota</taxon>
        <taxon>Actinomycetes</taxon>
        <taxon>Mycobacteriales</taxon>
        <taxon>Mycobacteriaceae</taxon>
        <taxon>Mycolicibacterium</taxon>
    </lineage>
</organism>
<dbReference type="Proteomes" id="UP000178953">
    <property type="component" value="Unassembled WGS sequence"/>
</dbReference>
<dbReference type="RefSeq" id="WP_070352828.1">
    <property type="nucleotide sequence ID" value="NZ_CP043474.1"/>
</dbReference>
<feature type="transmembrane region" description="Helical" evidence="1">
    <location>
        <begin position="204"/>
        <end position="224"/>
    </location>
</feature>
<feature type="transmembrane region" description="Helical" evidence="1">
    <location>
        <begin position="120"/>
        <end position="141"/>
    </location>
</feature>
<comment type="caution">
    <text evidence="2">The sequence shown here is derived from an EMBL/GenBank/DDBJ whole genome shotgun (WGS) entry which is preliminary data.</text>
</comment>
<dbReference type="OrthoDB" id="4747520at2"/>
<evidence type="ECO:0008006" key="4">
    <source>
        <dbReference type="Google" id="ProtNLM"/>
    </source>
</evidence>
<dbReference type="InterPro" id="IPR021315">
    <property type="entry name" value="Gap/Sap"/>
</dbReference>
<dbReference type="AlphaFoldDB" id="A0A1E8Q7K0"/>